<reference evidence="1" key="1">
    <citation type="submission" date="2017-05" db="UniProtKB">
        <authorList>
            <consortium name="EnsemblMetazoa"/>
        </authorList>
    </citation>
    <scope>IDENTIFICATION</scope>
</reference>
<dbReference type="InterPro" id="IPR027523">
    <property type="entry name" value="CLU_prot"/>
</dbReference>
<proteinExistence type="predicted"/>
<dbReference type="OrthoDB" id="1414216at2759"/>
<protein>
    <recommendedName>
        <fullName evidence="2">Kinesin light chain</fullName>
    </recommendedName>
</protein>
<name>A0A1X7TLH0_AMPQE</name>
<organism evidence="1">
    <name type="scientific">Amphimedon queenslandica</name>
    <name type="common">Sponge</name>
    <dbReference type="NCBI Taxonomy" id="400682"/>
    <lineage>
        <taxon>Eukaryota</taxon>
        <taxon>Metazoa</taxon>
        <taxon>Porifera</taxon>
        <taxon>Demospongiae</taxon>
        <taxon>Heteroscleromorpha</taxon>
        <taxon>Haplosclerida</taxon>
        <taxon>Niphatidae</taxon>
        <taxon>Amphimedon</taxon>
    </lineage>
</organism>
<dbReference type="Pfam" id="PF13424">
    <property type="entry name" value="TPR_12"/>
    <property type="match status" value="1"/>
</dbReference>
<dbReference type="Gene3D" id="1.25.40.10">
    <property type="entry name" value="Tetratricopeptide repeat domain"/>
    <property type="match status" value="1"/>
</dbReference>
<evidence type="ECO:0000313" key="1">
    <source>
        <dbReference type="EnsemblMetazoa" id="Aqu2.1.15665_001"/>
    </source>
</evidence>
<dbReference type="GO" id="GO:0005737">
    <property type="term" value="C:cytoplasm"/>
    <property type="evidence" value="ECO:0007669"/>
    <property type="project" value="TreeGrafter"/>
</dbReference>
<dbReference type="InterPro" id="IPR011990">
    <property type="entry name" value="TPR-like_helical_dom_sf"/>
</dbReference>
<dbReference type="GO" id="GO:0048312">
    <property type="term" value="P:intracellular distribution of mitochondria"/>
    <property type="evidence" value="ECO:0007669"/>
    <property type="project" value="TreeGrafter"/>
</dbReference>
<sequence length="240" mass="27466">MYKRNAISFQHKTVIMYERLLGVDHCSSISAYFPTKHAKMSSNFGTSLGHYCCGAERNVVVLRLLYRVMYLIMLTLGEDHPEMSNVDFYIGLLLSNAGHYEESQAYLESARRLQNKFHGSQSITVATIHHLLANSLTHIGAFAEAKQNKRKAYNIYRTKFGPDHARTVQSFKKRELKLNSHFVLFNAQINNWTTLSPYRQHLSRLSGLCSIAFLSFLRPFVNDYTKIYSSEWTGPSGSPI</sequence>
<dbReference type="InParanoid" id="A0A1X7TLH0"/>
<evidence type="ECO:0008006" key="2">
    <source>
        <dbReference type="Google" id="ProtNLM"/>
    </source>
</evidence>
<dbReference type="EnsemblMetazoa" id="Aqu2.1.15665_001">
    <property type="protein sequence ID" value="Aqu2.1.15665_001"/>
    <property type="gene ID" value="Aqu2.1.15665"/>
</dbReference>
<dbReference type="eggNOG" id="KOG1839">
    <property type="taxonomic scope" value="Eukaryota"/>
</dbReference>
<dbReference type="SUPFAM" id="SSF48452">
    <property type="entry name" value="TPR-like"/>
    <property type="match status" value="1"/>
</dbReference>
<dbReference type="PANTHER" id="PTHR12601">
    <property type="entry name" value="EUKARYOTIC TRANSLATION INITIATION FACTOR 3 SUBUNIT EIF-3"/>
    <property type="match status" value="1"/>
</dbReference>
<accession>A0A1X7TLH0</accession>
<dbReference type="AlphaFoldDB" id="A0A1X7TLH0"/>
<dbReference type="PANTHER" id="PTHR12601:SF6">
    <property type="entry name" value="CLUSTERED MITOCHONDRIA PROTEIN HOMOLOG"/>
    <property type="match status" value="1"/>
</dbReference>
<dbReference type="GO" id="GO:0003729">
    <property type="term" value="F:mRNA binding"/>
    <property type="evidence" value="ECO:0007669"/>
    <property type="project" value="TreeGrafter"/>
</dbReference>